<gene>
    <name evidence="2" type="ORF">BDDG_11921</name>
</gene>
<dbReference type="EMBL" id="GG749416">
    <property type="protein sequence ID" value="KMW67115.1"/>
    <property type="molecule type" value="Genomic_DNA"/>
</dbReference>
<organism evidence="2">
    <name type="scientific">Ajellomyces dermatitidis (strain ATCC 18188 / CBS 674.68)</name>
    <name type="common">Blastomyces dermatitidis</name>
    <dbReference type="NCBI Taxonomy" id="653446"/>
    <lineage>
        <taxon>Eukaryota</taxon>
        <taxon>Fungi</taxon>
        <taxon>Dikarya</taxon>
        <taxon>Ascomycota</taxon>
        <taxon>Pezizomycotina</taxon>
        <taxon>Eurotiomycetes</taxon>
        <taxon>Eurotiomycetidae</taxon>
        <taxon>Onygenales</taxon>
        <taxon>Ajellomycetaceae</taxon>
        <taxon>Blastomyces</taxon>
    </lineage>
</organism>
<accession>A0A0J9EPI0</accession>
<dbReference type="Proteomes" id="UP000007802">
    <property type="component" value="Unassembled WGS sequence"/>
</dbReference>
<reference evidence="2" key="1">
    <citation type="submission" date="2010-03" db="EMBL/GenBank/DDBJ databases">
        <title>Annotation of Blastomyces dermatitidis strain ATCC 18188.</title>
        <authorList>
            <consortium name="The Broad Institute Genome Sequencing Platform"/>
            <consortium name="Broad Institute Genome Sequencing Center for Infectious Disease."/>
            <person name="Cuomo C."/>
            <person name="Klein B."/>
            <person name="Sullivan T."/>
            <person name="Heitman J."/>
            <person name="Young S."/>
            <person name="Zeng Q."/>
            <person name="Gargeya S."/>
            <person name="Alvarado L."/>
            <person name="Berlin A.M."/>
            <person name="Chapman S.B."/>
            <person name="Chen Z."/>
            <person name="Freedman E."/>
            <person name="Gellesch M."/>
            <person name="Goldberg J."/>
            <person name="Griggs A."/>
            <person name="Gujja S."/>
            <person name="Heilman E."/>
            <person name="Heiman D."/>
            <person name="Howarth C."/>
            <person name="Mehta T."/>
            <person name="Neiman D."/>
            <person name="Pearson M."/>
            <person name="Roberts A."/>
            <person name="Saif S."/>
            <person name="Shea T."/>
            <person name="Shenoy N."/>
            <person name="Sisk P."/>
            <person name="Stolte C."/>
            <person name="Sykes S."/>
            <person name="White J."/>
            <person name="Yandava C."/>
            <person name="Haas B."/>
            <person name="Nusbaum C."/>
            <person name="Birren B."/>
        </authorList>
    </citation>
    <scope>NUCLEOTIDE SEQUENCE</scope>
    <source>
        <strain evidence="2">ATCC 18188</strain>
    </source>
</reference>
<feature type="region of interest" description="Disordered" evidence="1">
    <location>
        <begin position="1"/>
        <end position="35"/>
    </location>
</feature>
<protein>
    <submittedName>
        <fullName evidence="2">Uncharacterized protein</fullName>
    </submittedName>
</protein>
<dbReference type="AlphaFoldDB" id="A0A0J9EPI0"/>
<evidence type="ECO:0000256" key="1">
    <source>
        <dbReference type="SAM" id="MobiDB-lite"/>
    </source>
</evidence>
<feature type="compositionally biased region" description="Basic residues" evidence="1">
    <location>
        <begin position="10"/>
        <end position="19"/>
    </location>
</feature>
<evidence type="ECO:0000313" key="2">
    <source>
        <dbReference type="EMBL" id="KMW67115.1"/>
    </source>
</evidence>
<name>A0A0J9EPI0_AJEDA</name>
<proteinExistence type="predicted"/>
<sequence length="153" mass="17139">MSSLSTSQSSRKKTLHSHSHTQTAQQVSIDEESDKGDITQYTEVTEKVMKLFTSQDTDTHHEFNDGILSLSTMCTALTGVCSASSSMSRMSQDGMIFMSLDDLMMFCDRMSTCQKVIPAVNDFKSQICEYQKDVQKAMNTKAVITFDSINYQI</sequence>